<evidence type="ECO:0000256" key="4">
    <source>
        <dbReference type="SAM" id="MobiDB-lite"/>
    </source>
</evidence>
<protein>
    <recommendedName>
        <fullName evidence="5">Protein kinase domain-containing protein</fullName>
    </recommendedName>
</protein>
<accession>A0ABR2JFK3</accession>
<dbReference type="Pfam" id="PF08238">
    <property type="entry name" value="Sel1"/>
    <property type="match status" value="7"/>
</dbReference>
<feature type="domain" description="Protein kinase" evidence="5">
    <location>
        <begin position="607"/>
        <end position="913"/>
    </location>
</feature>
<dbReference type="InterPro" id="IPR000719">
    <property type="entry name" value="Prot_kinase_dom"/>
</dbReference>
<dbReference type="Gene3D" id="1.10.510.10">
    <property type="entry name" value="Transferase(Phosphotransferase) domain 1"/>
    <property type="match status" value="4"/>
</dbReference>
<sequence length="1749" mass="201193">MNDSNTQVQINESSDSEAKSCSINNETDNNNLSEIVNKTGKIFSKSAQAYARREKKIYYTPISTFIDKDAIELAPAKYDLTQKIIIIYGLAALLNKIHEKGTTKVNFTPNYVFLDDKYQPFIDIDKLNSDSKNQNVEDFVLFNTKFKSYLPPELIEEGKIIFEEPESKMKADVYIFGSICLSIISKSVFDESTDLYEIISYCNDNLVSGKLLDLINSCLSEPCKRPSFDNILFIITSQPFINNLERFDVDRFIQYQKTVVDEKYIVEINSNFDITSIPNIKLYLRTDFKLMKGSLGTGASGVVRKARNIQTKEIVAFKEVNEQKNEEDKMRIFREIEILACTDHYAIQKLYGYIKGDESKNQKIVILTLLEKNGSLKNILKDKHSELDYTQKFIIMYGIASGMYYLHERNIFHRDLKPENVLLNDDMEPLITDFGLSKITKKENEFFVNTIPSKGTPIYMAPELFDAPIECFFALYNSKLADVFSFAMLVYYLFSGNPPWINTNINKIRNNVIEGKRPTFPSEFPKLIRLLVEACWAQEPTQRPSFEEILRIIGHSVFMNNLGFKIDKKKFNDYQRKVLIESFNTDDLIGSQTGSNGSSKSNRTNIFIKGIKFPKIPEGKIYSNSDFKNSSPEEKIENPFYDITKVEKADQSDDYFYQAEIKEEFVDDIEIISRLSDQIQVLLNTNHPSINNLYGIFDLPPKISYKENAESLFDIFPVVDDWLPALITPYASNENLLTRRCSLSITQKFIILYGIAAGMYYLHKKGMTHLNLKPENILLNDKLEPLINIDITSRPKPSKKNLIYILPAFSFPYVAPELLNFQNSQGNDINEKFADVYSFSMIAYFLISGLHPWDLSLGFQSILRKTLKGERPMNTGLIPQPFDKLIEDCWSTDPLKRLSFKEILNHIGSSDFIRSISLLNVDEFKRYQKKVVTSEFIFPIQICLIRKRSEFEIIKIIGSGTFGNVTLVTDKTNNNQVVYKVIPKIGEKEKEVLSSINFPSIAPLYGFIEPDEEKKESAILFPYAVNSDLDTMIKKEIQNKAPPEWDYTQKCITIYGIARGMHMLHSHGISHQDLKPTNILLNDEFEPWITDFGIAKFVDPNQSMYQTMTIGPSYYMSPEAFIQGKNPNSSSTKYDEQLSDVYSFGMLIFYLMTGMQPWSTTGNQIEMMNKIVRDERPTIPDIIPQSMKDLIQSCWNPEPSERPNFQEIVNIMSDPKFYQSDHSRFKSKIFYEYQIKLGDPQFIKFSSQEIKQFQSGRSTSILDFFPTTNFLSAESILRQMASKGDAQSQYRLGLMLKEGKTLKQDLESAVEYLKQSSNQGYLDGIIAYAICLKEGTGVETNKKEAYNLIQTAINKGSIDALIILASWYSNDFPRKYGIALDLLNRARENDHPDAPALIGSLFEKRKLNTVTSKEEIMQYYKESCFNGSYEGMYHMATFYHYGIGIDKNQSEAARLYNLVAKNTNHYRNQNQNPAIFSLTILYEELGETEFAFKLADYYRDKDMFVGYLRCADLYERGVGVPKNEEKANEYLTIAKEKRFTKEQLKVALLYSRGKGVIKNKEKGFFWTKIAAENGSSHAQANLAHYYLRNGPNYELAEHYGIMSYKAGNQRGMWQLSRVYRCKEDDEQEIFYLEQSVKAGYERGLVDLGIKYKEKNRKKEAIKALKEAADKKLPKGMFHYGNELFNGKLVKKNIEEGLKMIESAAKIGCREAIQRVIDIYSSGEEGVNINMDIANEYKEILKRIPKHFKH</sequence>
<evidence type="ECO:0000313" key="6">
    <source>
        <dbReference type="EMBL" id="KAK8875917.1"/>
    </source>
</evidence>
<dbReference type="Gene3D" id="1.25.40.10">
    <property type="entry name" value="Tetratricopeptide repeat domain"/>
    <property type="match status" value="3"/>
</dbReference>
<dbReference type="EMBL" id="JAPFFF010000012">
    <property type="protein sequence ID" value="KAK8875917.1"/>
    <property type="molecule type" value="Genomic_DNA"/>
</dbReference>
<name>A0ABR2JFK3_9EUKA</name>
<dbReference type="PANTHER" id="PTHR44329">
    <property type="entry name" value="SERINE/THREONINE-PROTEIN KINASE TNNI3K-RELATED"/>
    <property type="match status" value="1"/>
</dbReference>
<dbReference type="InterPro" id="IPR008271">
    <property type="entry name" value="Ser/Thr_kinase_AS"/>
</dbReference>
<keyword evidence="1 3" id="KW-0547">Nucleotide-binding</keyword>
<dbReference type="InterPro" id="IPR006597">
    <property type="entry name" value="Sel1-like"/>
</dbReference>
<evidence type="ECO:0000259" key="5">
    <source>
        <dbReference type="PROSITE" id="PS50011"/>
    </source>
</evidence>
<dbReference type="SUPFAM" id="SSF56112">
    <property type="entry name" value="Protein kinase-like (PK-like)"/>
    <property type="match status" value="4"/>
</dbReference>
<feature type="domain" description="Protein kinase" evidence="5">
    <location>
        <begin position="951"/>
        <end position="1217"/>
    </location>
</feature>
<dbReference type="SMART" id="SM00220">
    <property type="entry name" value="S_TKc"/>
    <property type="match status" value="2"/>
</dbReference>
<gene>
    <name evidence="6" type="ORF">M9Y10_006094</name>
</gene>
<reference evidence="6 7" key="1">
    <citation type="submission" date="2024-04" db="EMBL/GenBank/DDBJ databases">
        <title>Tritrichomonas musculus Genome.</title>
        <authorList>
            <person name="Alves-Ferreira E."/>
            <person name="Grigg M."/>
            <person name="Lorenzi H."/>
            <person name="Galac M."/>
        </authorList>
    </citation>
    <scope>NUCLEOTIDE SEQUENCE [LARGE SCALE GENOMIC DNA]</scope>
    <source>
        <strain evidence="6 7">EAF2021</strain>
    </source>
</reference>
<dbReference type="SMART" id="SM00671">
    <property type="entry name" value="SEL1"/>
    <property type="match status" value="11"/>
</dbReference>
<evidence type="ECO:0000256" key="2">
    <source>
        <dbReference type="ARBA" id="ARBA00022840"/>
    </source>
</evidence>
<feature type="region of interest" description="Disordered" evidence="4">
    <location>
        <begin position="1"/>
        <end position="25"/>
    </location>
</feature>
<dbReference type="InterPro" id="IPR011990">
    <property type="entry name" value="TPR-like_helical_dom_sf"/>
</dbReference>
<feature type="domain" description="Protein kinase" evidence="5">
    <location>
        <begin position="289"/>
        <end position="558"/>
    </location>
</feature>
<keyword evidence="2 3" id="KW-0067">ATP-binding</keyword>
<dbReference type="Proteomes" id="UP001470230">
    <property type="component" value="Unassembled WGS sequence"/>
</dbReference>
<evidence type="ECO:0000256" key="1">
    <source>
        <dbReference type="ARBA" id="ARBA00022741"/>
    </source>
</evidence>
<dbReference type="PROSITE" id="PS00108">
    <property type="entry name" value="PROTEIN_KINASE_ST"/>
    <property type="match status" value="2"/>
</dbReference>
<dbReference type="SUPFAM" id="SSF81901">
    <property type="entry name" value="HCP-like"/>
    <property type="match status" value="2"/>
</dbReference>
<dbReference type="PROSITE" id="PS50011">
    <property type="entry name" value="PROTEIN_KINASE_DOM"/>
    <property type="match status" value="4"/>
</dbReference>
<dbReference type="InterPro" id="IPR017441">
    <property type="entry name" value="Protein_kinase_ATP_BS"/>
</dbReference>
<evidence type="ECO:0000313" key="7">
    <source>
        <dbReference type="Proteomes" id="UP001470230"/>
    </source>
</evidence>
<comment type="caution">
    <text evidence="6">The sequence shown here is derived from an EMBL/GenBank/DDBJ whole genome shotgun (WGS) entry which is preliminary data.</text>
</comment>
<proteinExistence type="predicted"/>
<feature type="binding site" evidence="3">
    <location>
        <position position="318"/>
    </location>
    <ligand>
        <name>ATP</name>
        <dbReference type="ChEBI" id="CHEBI:30616"/>
    </ligand>
</feature>
<keyword evidence="7" id="KW-1185">Reference proteome</keyword>
<dbReference type="InterPro" id="IPR011009">
    <property type="entry name" value="Kinase-like_dom_sf"/>
</dbReference>
<feature type="domain" description="Protein kinase" evidence="5">
    <location>
        <begin position="1"/>
        <end position="241"/>
    </location>
</feature>
<organism evidence="6 7">
    <name type="scientific">Tritrichomonas musculus</name>
    <dbReference type="NCBI Taxonomy" id="1915356"/>
    <lineage>
        <taxon>Eukaryota</taxon>
        <taxon>Metamonada</taxon>
        <taxon>Parabasalia</taxon>
        <taxon>Tritrichomonadida</taxon>
        <taxon>Tritrichomonadidae</taxon>
        <taxon>Tritrichomonas</taxon>
    </lineage>
</organism>
<dbReference type="PROSITE" id="PS00107">
    <property type="entry name" value="PROTEIN_KINASE_ATP"/>
    <property type="match status" value="1"/>
</dbReference>
<dbReference type="InterPro" id="IPR051681">
    <property type="entry name" value="Ser/Thr_Kinases-Pseudokinases"/>
</dbReference>
<dbReference type="Pfam" id="PF00069">
    <property type="entry name" value="Pkinase"/>
    <property type="match status" value="3"/>
</dbReference>
<evidence type="ECO:0000256" key="3">
    <source>
        <dbReference type="PROSITE-ProRule" id="PRU10141"/>
    </source>
</evidence>
<dbReference type="PANTHER" id="PTHR44329:SF214">
    <property type="entry name" value="PROTEIN KINASE DOMAIN-CONTAINING PROTEIN"/>
    <property type="match status" value="1"/>
</dbReference>